<sequence length="277" mass="31058">MWTIDFEMVDYDKEPLNYGYILVNETPGVYLANLTLDEYGKATFRGQNQSEYYYKVIYDNDDYNINPTALNESYIYRSTYEQNNKYLAQTLYIKQLNLNAKDDIAFNVSQRVYTNGSLTELGNKKITHVNINVSLLDQGSDFTSVRIYYIDIDNSTEGNLIYENTSYVAADIEEIIDFDVRDPPIASVNLLGDSYEVYGLLIELIGDNSSGGTPCDGVIKVNFTETTNIYNVTDLVKLNVKIVDTYDVGVSAATVNVNSTQGRAAGFDVDLKTDGTG</sequence>
<protein>
    <submittedName>
        <fullName evidence="1">Uncharacterized protein</fullName>
    </submittedName>
</protein>
<name>A0A0F8YFR6_9ZZZZ</name>
<dbReference type="EMBL" id="LAZR01057220">
    <property type="protein sequence ID" value="KKK72515.1"/>
    <property type="molecule type" value="Genomic_DNA"/>
</dbReference>
<evidence type="ECO:0000313" key="1">
    <source>
        <dbReference type="EMBL" id="KKK72515.1"/>
    </source>
</evidence>
<comment type="caution">
    <text evidence="1">The sequence shown here is derived from an EMBL/GenBank/DDBJ whole genome shotgun (WGS) entry which is preliminary data.</text>
</comment>
<gene>
    <name evidence="1" type="ORF">LCGC14_2903100</name>
</gene>
<feature type="non-terminal residue" evidence="1">
    <location>
        <position position="277"/>
    </location>
</feature>
<accession>A0A0F8YFR6</accession>
<reference evidence="1" key="1">
    <citation type="journal article" date="2015" name="Nature">
        <title>Complex archaea that bridge the gap between prokaryotes and eukaryotes.</title>
        <authorList>
            <person name="Spang A."/>
            <person name="Saw J.H."/>
            <person name="Jorgensen S.L."/>
            <person name="Zaremba-Niedzwiedzka K."/>
            <person name="Martijn J."/>
            <person name="Lind A.E."/>
            <person name="van Eijk R."/>
            <person name="Schleper C."/>
            <person name="Guy L."/>
            <person name="Ettema T.J."/>
        </authorList>
    </citation>
    <scope>NUCLEOTIDE SEQUENCE</scope>
</reference>
<proteinExistence type="predicted"/>
<dbReference type="AlphaFoldDB" id="A0A0F8YFR6"/>
<organism evidence="1">
    <name type="scientific">marine sediment metagenome</name>
    <dbReference type="NCBI Taxonomy" id="412755"/>
    <lineage>
        <taxon>unclassified sequences</taxon>
        <taxon>metagenomes</taxon>
        <taxon>ecological metagenomes</taxon>
    </lineage>
</organism>